<dbReference type="STRING" id="442562.Rumeso_04796"/>
<dbReference type="Proteomes" id="UP000019666">
    <property type="component" value="Unassembled WGS sequence"/>
</dbReference>
<protein>
    <submittedName>
        <fullName evidence="2">Uncharacterized protein</fullName>
    </submittedName>
</protein>
<evidence type="ECO:0000313" key="2">
    <source>
        <dbReference type="EMBL" id="EYD72920.1"/>
    </source>
</evidence>
<feature type="compositionally biased region" description="Basic and acidic residues" evidence="1">
    <location>
        <begin position="18"/>
        <end position="27"/>
    </location>
</feature>
<dbReference type="EMBL" id="AOSK01000132">
    <property type="protein sequence ID" value="EYD72920.1"/>
    <property type="molecule type" value="Genomic_DNA"/>
</dbReference>
<evidence type="ECO:0000313" key="3">
    <source>
        <dbReference type="Proteomes" id="UP000019666"/>
    </source>
</evidence>
<accession>A0A017HF30</accession>
<sequence>MGVTEAAQHCNEAAITPLERRPDRDTGTRPSPGMDRGPARWVADAGGRPILTSGPTNHRAREATP</sequence>
<reference evidence="2 3" key="1">
    <citation type="submission" date="2013-02" db="EMBL/GenBank/DDBJ databases">
        <authorList>
            <person name="Fiebig A."/>
            <person name="Goeker M."/>
            <person name="Klenk H.-P.P."/>
        </authorList>
    </citation>
    <scope>NUCLEOTIDE SEQUENCE [LARGE SCALE GENOMIC DNA]</scope>
    <source>
        <strain evidence="2 3">DSM 19309</strain>
    </source>
</reference>
<proteinExistence type="predicted"/>
<name>A0A017HF30_9RHOB</name>
<feature type="region of interest" description="Disordered" evidence="1">
    <location>
        <begin position="1"/>
        <end position="65"/>
    </location>
</feature>
<evidence type="ECO:0000256" key="1">
    <source>
        <dbReference type="SAM" id="MobiDB-lite"/>
    </source>
</evidence>
<keyword evidence="3" id="KW-1185">Reference proteome</keyword>
<dbReference type="HOGENOM" id="CLU_2847162_0_0_5"/>
<comment type="caution">
    <text evidence="2">The sequence shown here is derived from an EMBL/GenBank/DDBJ whole genome shotgun (WGS) entry which is preliminary data.</text>
</comment>
<dbReference type="AlphaFoldDB" id="A0A017HF30"/>
<organism evidence="2 3">
    <name type="scientific">Rubellimicrobium mesophilum DSM 19309</name>
    <dbReference type="NCBI Taxonomy" id="442562"/>
    <lineage>
        <taxon>Bacteria</taxon>
        <taxon>Pseudomonadati</taxon>
        <taxon>Pseudomonadota</taxon>
        <taxon>Alphaproteobacteria</taxon>
        <taxon>Rhodobacterales</taxon>
        <taxon>Roseobacteraceae</taxon>
        <taxon>Rubellimicrobium</taxon>
    </lineage>
</organism>
<gene>
    <name evidence="2" type="ORF">Rumeso_04796</name>
</gene>